<reference evidence="4" key="4">
    <citation type="submission" date="2025-09" db="UniProtKB">
        <authorList>
            <consortium name="Ensembl"/>
        </authorList>
    </citation>
    <scope>IDENTIFICATION</scope>
</reference>
<evidence type="ECO:0000259" key="3">
    <source>
        <dbReference type="PROSITE" id="PS51352"/>
    </source>
</evidence>
<organism evidence="4 5">
    <name type="scientific">Esox lucius</name>
    <name type="common">Northern pike</name>
    <dbReference type="NCBI Taxonomy" id="8010"/>
    <lineage>
        <taxon>Eukaryota</taxon>
        <taxon>Metazoa</taxon>
        <taxon>Chordata</taxon>
        <taxon>Craniata</taxon>
        <taxon>Vertebrata</taxon>
        <taxon>Euteleostomi</taxon>
        <taxon>Actinopterygii</taxon>
        <taxon>Neopterygii</taxon>
        <taxon>Teleostei</taxon>
        <taxon>Protacanthopterygii</taxon>
        <taxon>Esociformes</taxon>
        <taxon>Esocidae</taxon>
        <taxon>Esox</taxon>
    </lineage>
</organism>
<reference evidence="4" key="2">
    <citation type="submission" date="2020-02" db="EMBL/GenBank/DDBJ databases">
        <title>Esox lucius (northern pike) genome, fEsoLuc1, primary haplotype.</title>
        <authorList>
            <person name="Myers G."/>
            <person name="Karagic N."/>
            <person name="Meyer A."/>
            <person name="Pippel M."/>
            <person name="Reichard M."/>
            <person name="Winkler S."/>
            <person name="Tracey A."/>
            <person name="Sims Y."/>
            <person name="Howe K."/>
            <person name="Rhie A."/>
            <person name="Formenti G."/>
            <person name="Durbin R."/>
            <person name="Fedrigo O."/>
            <person name="Jarvis E.D."/>
        </authorList>
    </citation>
    <scope>NUCLEOTIDE SEQUENCE [LARGE SCALE GENOMIC DNA]</scope>
</reference>
<dbReference type="AlphaFoldDB" id="A0A3P9A2P9"/>
<dbReference type="InterPro" id="IPR036249">
    <property type="entry name" value="Thioredoxin-like_sf"/>
</dbReference>
<feature type="domain" description="Thioredoxin" evidence="3">
    <location>
        <begin position="599"/>
        <end position="737"/>
    </location>
</feature>
<keyword evidence="1" id="KW-0175">Coiled coil</keyword>
<sequence>MLRWLRQSLRQVSSLMARRPGLVCGAILLSVLLLLAVKFTCSRAKNVVAAAHPPVRFISAEAPMVDLYLGQLEQVERLRAVAEVSLIFFYAPWCAHSIAARHEIQEVARRLAKQVQFVAVNCWWSQGKCRKQKSFFQYPVIHLFYRRFGPIEYKGPFVASYVESFILRVITPLTYLPSRAMLQDFLSYHEPGVVGFFPFNSSPQPPGYITFLSSALQALKRDFRGSVRFGVVTSRQVAESISVRDDQTVYLHRHFNSSLIYPSWERNFTSEGICSWVFEHRETVLQWLQPPGAKSRLLEQELTKGPALLLFLPHNPLSPTPDPLLTQIADIALRYHSCNNTTPDQQNIHLYEEPLPPSTCCLSVVPPRPHPLSPASPYRVCELCLNQSHSHSAPCTFPSQTSGGAAVLRAYLRRCCLSPVAETVSPVACSNILSSYSPAGRYSACCRTFGSLGVSVPPQQGLEGDPEGRESPLPPPSTPSPQDSLTFPEEDQEGGGIKGLRCRTNKTLRFYVLDSGLHWPLAVRLGARGNAGAGRGREEFGRLLSNGSASGGRSFAAIVNLKDEVHYVLDCGWSSAVTETLEMFIMNFSTPHSPLKRHLVGGGAVEGGEMRKEEEGEERQPPSERPLISDLTTSSFLSTVMDPHRDVVLFYYSQWCGHCSVLNHVIIQLARMFRGNGNVTIARVNVAINDLPWEFMVDHFPSVLLFPKHRKHQSVKFPEDTPITLPNLLRFILKHSDSGHHPEQPMKPGGPEPNSRALLKAEFRALQGEVQTLHRARQRLSDQLAQLWRENRRLSFNAVALETHNALLQAQNAELLRERRSLEEQHREKSRQLGEAVRRLQELADASESLLTENTLLRVLLAVLRERGEERVVEGEEERETGEEIGEEMGEETSSMTS</sequence>
<feature type="region of interest" description="Disordered" evidence="2">
    <location>
        <begin position="871"/>
        <end position="898"/>
    </location>
</feature>
<dbReference type="InterPro" id="IPR052792">
    <property type="entry name" value="Thioredoxin_dom-contain_11"/>
</dbReference>
<dbReference type="InterPro" id="IPR058777">
    <property type="entry name" value="TXNDC11_thioredoxin"/>
</dbReference>
<reference evidence="5" key="1">
    <citation type="journal article" date="2014" name="PLoS ONE">
        <title>The genome and linkage map of the northern pike (Esox lucius): conserved synteny revealed between the salmonid sister group and the Neoteleostei.</title>
        <authorList>
            <person name="Rondeau E.B."/>
            <person name="Minkley D.R."/>
            <person name="Leong J.S."/>
            <person name="Messmer A.M."/>
            <person name="Jantzen J.R."/>
            <person name="von Schalburg K.R."/>
            <person name="Lemon C."/>
            <person name="Bird N.H."/>
            <person name="Koop B.F."/>
        </authorList>
    </citation>
    <scope>NUCLEOTIDE SEQUENCE</scope>
</reference>
<dbReference type="Gene3D" id="3.40.30.10">
    <property type="entry name" value="Glutaredoxin"/>
    <property type="match status" value="3"/>
</dbReference>
<feature type="domain" description="Thioredoxin" evidence="3">
    <location>
        <begin position="56"/>
        <end position="175"/>
    </location>
</feature>
<dbReference type="OMA" id="VIYLYHQ"/>
<dbReference type="PROSITE" id="PS00194">
    <property type="entry name" value="THIOREDOXIN_1"/>
    <property type="match status" value="1"/>
</dbReference>
<dbReference type="Pfam" id="PF00085">
    <property type="entry name" value="Thioredoxin"/>
    <property type="match status" value="2"/>
</dbReference>
<dbReference type="CDD" id="cd02995">
    <property type="entry name" value="PDI_a_PDI_a'_C"/>
    <property type="match status" value="1"/>
</dbReference>
<feature type="region of interest" description="Disordered" evidence="2">
    <location>
        <begin position="608"/>
        <end position="628"/>
    </location>
</feature>
<dbReference type="Proteomes" id="UP000265140">
    <property type="component" value="Chromosome 9"/>
</dbReference>
<accession>A0A3P9A2P9</accession>
<gene>
    <name evidence="4" type="primary">TXNDC11</name>
</gene>
<dbReference type="SUPFAM" id="SSF90257">
    <property type="entry name" value="Myosin rod fragments"/>
    <property type="match status" value="1"/>
</dbReference>
<dbReference type="Bgee" id="ENSELUG00000014167">
    <property type="expression patterns" value="Expressed in liver and 14 other cell types or tissues"/>
</dbReference>
<dbReference type="STRING" id="8010.ENSELUP00000035292"/>
<dbReference type="PANTHER" id="PTHR46497:SF1">
    <property type="entry name" value="THIOREDOXIN DOMAIN-CONTAINING PROTEIN 11"/>
    <property type="match status" value="1"/>
</dbReference>
<dbReference type="PANTHER" id="PTHR46497">
    <property type="entry name" value="THIOREDOXIN DOMAIN-CONTAINING PROTEIN 11"/>
    <property type="match status" value="1"/>
</dbReference>
<dbReference type="Pfam" id="PF26234">
    <property type="entry name" value="TXNDC11_2nd"/>
    <property type="match status" value="1"/>
</dbReference>
<evidence type="ECO:0000313" key="4">
    <source>
        <dbReference type="Ensembl" id="ENSELUP00000035292.2"/>
    </source>
</evidence>
<keyword evidence="5" id="KW-1185">Reference proteome</keyword>
<dbReference type="InterPro" id="IPR017937">
    <property type="entry name" value="Thioredoxin_CS"/>
</dbReference>
<dbReference type="RefSeq" id="XP_012987795.2">
    <property type="nucleotide sequence ID" value="XM_013132341.4"/>
</dbReference>
<feature type="coiled-coil region" evidence="1">
    <location>
        <begin position="798"/>
        <end position="839"/>
    </location>
</feature>
<dbReference type="Ensembl" id="ENSELUT00000022831.3">
    <property type="protein sequence ID" value="ENSELUP00000035292.2"/>
    <property type="gene ID" value="ENSELUG00000014167.3"/>
</dbReference>
<dbReference type="CDD" id="cd02981">
    <property type="entry name" value="PDI_b_family"/>
    <property type="match status" value="1"/>
</dbReference>
<dbReference type="FunCoup" id="A0A3P9A2P9">
    <property type="interactions" value="1470"/>
</dbReference>
<dbReference type="GeneTree" id="ENSGT00390000016020"/>
<evidence type="ECO:0000256" key="2">
    <source>
        <dbReference type="SAM" id="MobiDB-lite"/>
    </source>
</evidence>
<dbReference type="InterPro" id="IPR013766">
    <property type="entry name" value="Thioredoxin_domain"/>
</dbReference>
<dbReference type="InParanoid" id="A0A3P9A2P9"/>
<feature type="region of interest" description="Disordered" evidence="2">
    <location>
        <begin position="457"/>
        <end position="499"/>
    </location>
</feature>
<protein>
    <recommendedName>
        <fullName evidence="3">Thioredoxin domain-containing protein</fullName>
    </recommendedName>
</protein>
<proteinExistence type="predicted"/>
<reference evidence="4" key="3">
    <citation type="submission" date="2025-08" db="UniProtKB">
        <authorList>
            <consortium name="Ensembl"/>
        </authorList>
    </citation>
    <scope>IDENTIFICATION</scope>
</reference>
<dbReference type="OrthoDB" id="1910803at2759"/>
<dbReference type="PROSITE" id="PS51352">
    <property type="entry name" value="THIOREDOXIN_2"/>
    <property type="match status" value="2"/>
</dbReference>
<dbReference type="GeneID" id="105030243"/>
<dbReference type="SUPFAM" id="SSF52833">
    <property type="entry name" value="Thioredoxin-like"/>
    <property type="match status" value="2"/>
</dbReference>
<name>A0A3P9A2P9_ESOLU</name>
<feature type="compositionally biased region" description="Acidic residues" evidence="2">
    <location>
        <begin position="875"/>
        <end position="891"/>
    </location>
</feature>
<dbReference type="CDD" id="cd14686">
    <property type="entry name" value="bZIP"/>
    <property type="match status" value="1"/>
</dbReference>
<evidence type="ECO:0000313" key="5">
    <source>
        <dbReference type="Proteomes" id="UP000265140"/>
    </source>
</evidence>
<evidence type="ECO:0000256" key="1">
    <source>
        <dbReference type="SAM" id="Coils"/>
    </source>
</evidence>
<feature type="compositionally biased region" description="Basic and acidic residues" evidence="2">
    <location>
        <begin position="608"/>
        <end position="622"/>
    </location>
</feature>